<evidence type="ECO:0000256" key="6">
    <source>
        <dbReference type="ARBA" id="ARBA00022747"/>
    </source>
</evidence>
<dbReference type="SUPFAM" id="SSF53335">
    <property type="entry name" value="S-adenosyl-L-methionine-dependent methyltransferases"/>
    <property type="match status" value="2"/>
</dbReference>
<evidence type="ECO:0000256" key="7">
    <source>
        <dbReference type="ARBA" id="ARBA00023125"/>
    </source>
</evidence>
<evidence type="ECO:0000313" key="11">
    <source>
        <dbReference type="Proteomes" id="UP000027395"/>
    </source>
</evidence>
<feature type="domain" description="DNA methylase N-4/N-6" evidence="9">
    <location>
        <begin position="58"/>
        <end position="117"/>
    </location>
</feature>
<dbReference type="eggNOG" id="COG0863">
    <property type="taxonomic scope" value="Bacteria"/>
</dbReference>
<keyword evidence="4 10" id="KW-0808">Transferase</keyword>
<protein>
    <recommendedName>
        <fullName evidence="2">site-specific DNA-methyltransferase (cytosine-N(4)-specific)</fullName>
        <ecNumber evidence="2">2.1.1.113</ecNumber>
    </recommendedName>
</protein>
<dbReference type="GO" id="GO:0003677">
    <property type="term" value="F:DNA binding"/>
    <property type="evidence" value="ECO:0007669"/>
    <property type="project" value="UniProtKB-KW"/>
</dbReference>
<gene>
    <name evidence="10" type="ORF">A19Y_3616</name>
</gene>
<dbReference type="GO" id="GO:0032259">
    <property type="term" value="P:methylation"/>
    <property type="evidence" value="ECO:0007669"/>
    <property type="project" value="UniProtKB-KW"/>
</dbReference>
<dbReference type="Gene3D" id="3.40.50.150">
    <property type="entry name" value="Vaccinia Virus protein VP39"/>
    <property type="match status" value="2"/>
</dbReference>
<evidence type="ECO:0000256" key="2">
    <source>
        <dbReference type="ARBA" id="ARBA00012185"/>
    </source>
</evidence>
<organism evidence="10 11">
    <name type="scientific">Planktothrix agardhii (strain NIVA-CYA 126/8)</name>
    <dbReference type="NCBI Taxonomy" id="388467"/>
    <lineage>
        <taxon>Bacteria</taxon>
        <taxon>Bacillati</taxon>
        <taxon>Cyanobacteriota</taxon>
        <taxon>Cyanophyceae</taxon>
        <taxon>Oscillatoriophycideae</taxon>
        <taxon>Oscillatoriales</taxon>
        <taxon>Microcoleaceae</taxon>
        <taxon>Planktothrix</taxon>
    </lineage>
</organism>
<evidence type="ECO:0000256" key="1">
    <source>
        <dbReference type="ARBA" id="ARBA00010203"/>
    </source>
</evidence>
<dbReference type="GO" id="GO:0008170">
    <property type="term" value="F:N-methyltransferase activity"/>
    <property type="evidence" value="ECO:0007669"/>
    <property type="project" value="InterPro"/>
</dbReference>
<evidence type="ECO:0000313" key="10">
    <source>
        <dbReference type="EMBL" id="KEI68370.1"/>
    </source>
</evidence>
<keyword evidence="5" id="KW-0949">S-adenosyl-L-methionine</keyword>
<dbReference type="InterPro" id="IPR002941">
    <property type="entry name" value="DNA_methylase_N4/N6"/>
</dbReference>
<comment type="similarity">
    <text evidence="1">Belongs to the N(4)/N(6)-methyltransferase family. N(4) subfamily.</text>
</comment>
<dbReference type="Pfam" id="PF01555">
    <property type="entry name" value="N6_N4_Mtase"/>
    <property type="match status" value="1"/>
</dbReference>
<evidence type="ECO:0000256" key="5">
    <source>
        <dbReference type="ARBA" id="ARBA00022691"/>
    </source>
</evidence>
<dbReference type="HOGENOM" id="CLU_027633_0_0_3"/>
<reference evidence="10 11" key="1">
    <citation type="journal article" date="2014" name="Appl. Environ. Microbiol.">
        <title>Elucidation of insertion elements encoded on plasmids and in vitro construction of shuttle vectors from the toxic cyanobacterium Planktothrix.</title>
        <authorList>
            <person name="Christiansen G."/>
            <person name="Goesmann A."/>
            <person name="Kurmayer R."/>
        </authorList>
    </citation>
    <scope>NUCLEOTIDE SEQUENCE [LARGE SCALE GENOMIC DNA]</scope>
    <source>
        <strain evidence="10 11">NIVA-CYA 126/8</strain>
    </source>
</reference>
<dbReference type="RefSeq" id="WP_233427989.1">
    <property type="nucleotide sequence ID" value="NZ_CM002803.1"/>
</dbReference>
<dbReference type="STRING" id="388467.A19Y_3616"/>
<comment type="catalytic activity">
    <reaction evidence="8">
        <text>a 2'-deoxycytidine in DNA + S-adenosyl-L-methionine = an N(4)-methyl-2'-deoxycytidine in DNA + S-adenosyl-L-homocysteine + H(+)</text>
        <dbReference type="Rhea" id="RHEA:16857"/>
        <dbReference type="Rhea" id="RHEA-COMP:11369"/>
        <dbReference type="Rhea" id="RHEA-COMP:13674"/>
        <dbReference type="ChEBI" id="CHEBI:15378"/>
        <dbReference type="ChEBI" id="CHEBI:57856"/>
        <dbReference type="ChEBI" id="CHEBI:59789"/>
        <dbReference type="ChEBI" id="CHEBI:85452"/>
        <dbReference type="ChEBI" id="CHEBI:137933"/>
        <dbReference type="EC" id="2.1.1.113"/>
    </reaction>
</comment>
<keyword evidence="6" id="KW-0680">Restriction system</keyword>
<dbReference type="AlphaFoldDB" id="A0A073CWL0"/>
<dbReference type="PROSITE" id="PS00093">
    <property type="entry name" value="N4_MTASE"/>
    <property type="match status" value="1"/>
</dbReference>
<dbReference type="GO" id="GO:0009307">
    <property type="term" value="P:DNA restriction-modification system"/>
    <property type="evidence" value="ECO:0007669"/>
    <property type="project" value="UniProtKB-KW"/>
</dbReference>
<keyword evidence="11" id="KW-1185">Reference proteome</keyword>
<dbReference type="EC" id="2.1.1.113" evidence="2"/>
<sequence>MTDKPVLLEPLSQNCRDSQLSNLDQITCLDNQLQQYFSEQLILNSELNRTLVSFQGNKTKALYRCFKYKEAFSASLVEYLLEKYNINQGNILDPFAGSGTTLFAANSQGINAEGIELLPIGQEIINTRKIIDLDLSLEDLTRIQYWKNQKPWLETKELDPLPELRITKSAYPEETKASIEKYRVALFQENEQVKSLLRFALLCVLEEVSYTRKDGQYLRWDYRSNHQQGKIPFNKGKILNFEQAIVNKLDEIIQDIQPPGQQLELFSKHQQKGILKLYKGSCLDILPTLPENVYNAVITSPPYCNRYDYTRTYVLELALLGVNEKELLQLRQQMLSCTVENKAKDLLKINPEWKTAINITDNQDLLQSILNYLEEQKAQGLLNNNGITRMIRGYFYEMACVIQECCRVMKPDTPLIMVNDNVRYAGVSISVDLILSKIAEELGFYIENILVLPNGKGNSSQQMGIHGRESLRKCIYIWRKCK</sequence>
<evidence type="ECO:0000259" key="9">
    <source>
        <dbReference type="Pfam" id="PF01555"/>
    </source>
</evidence>
<dbReference type="EMBL" id="CM002803">
    <property type="protein sequence ID" value="KEI68370.1"/>
    <property type="molecule type" value="Genomic_DNA"/>
</dbReference>
<evidence type="ECO:0000256" key="8">
    <source>
        <dbReference type="ARBA" id="ARBA00049120"/>
    </source>
</evidence>
<keyword evidence="7" id="KW-0238">DNA-binding</keyword>
<dbReference type="Proteomes" id="UP000027395">
    <property type="component" value="Chromosome"/>
</dbReference>
<dbReference type="InterPro" id="IPR029063">
    <property type="entry name" value="SAM-dependent_MTases_sf"/>
</dbReference>
<dbReference type="PATRIC" id="fig|388467.6.peg.3564"/>
<evidence type="ECO:0000256" key="3">
    <source>
        <dbReference type="ARBA" id="ARBA00022603"/>
    </source>
</evidence>
<evidence type="ECO:0000256" key="4">
    <source>
        <dbReference type="ARBA" id="ARBA00022679"/>
    </source>
</evidence>
<accession>A0A073CWL0</accession>
<dbReference type="GO" id="GO:0015667">
    <property type="term" value="F:site-specific DNA-methyltransferase (cytosine-N4-specific) activity"/>
    <property type="evidence" value="ECO:0007669"/>
    <property type="project" value="UniProtKB-EC"/>
</dbReference>
<dbReference type="InterPro" id="IPR017985">
    <property type="entry name" value="MeTrfase_CN4_CS"/>
</dbReference>
<proteinExistence type="inferred from homology"/>
<keyword evidence="3 10" id="KW-0489">Methyltransferase</keyword>
<name>A0A073CWL0_PLAA1</name>